<evidence type="ECO:0000256" key="3">
    <source>
        <dbReference type="ARBA" id="ARBA00023163"/>
    </source>
</evidence>
<dbReference type="EMBL" id="CP039865">
    <property type="protein sequence ID" value="QCK84736.1"/>
    <property type="molecule type" value="Genomic_DNA"/>
</dbReference>
<dbReference type="PROSITE" id="PS50977">
    <property type="entry name" value="HTH_TETR_2"/>
    <property type="match status" value="1"/>
</dbReference>
<evidence type="ECO:0000259" key="5">
    <source>
        <dbReference type="PROSITE" id="PS50977"/>
    </source>
</evidence>
<dbReference type="Proteomes" id="UP000298588">
    <property type="component" value="Chromosome"/>
</dbReference>
<keyword evidence="3" id="KW-0804">Transcription</keyword>
<dbReference type="OrthoDB" id="7056813at2"/>
<dbReference type="KEGG" id="paqt:E8L99_02515"/>
<feature type="domain" description="HTH tetR-type" evidence="5">
    <location>
        <begin position="25"/>
        <end position="85"/>
    </location>
</feature>
<keyword evidence="7" id="KW-1185">Reference proteome</keyword>
<evidence type="ECO:0000313" key="6">
    <source>
        <dbReference type="EMBL" id="QCK84736.1"/>
    </source>
</evidence>
<dbReference type="InterPro" id="IPR050109">
    <property type="entry name" value="HTH-type_TetR-like_transc_reg"/>
</dbReference>
<dbReference type="PANTHER" id="PTHR30055:SF220">
    <property type="entry name" value="TETR-FAMILY REGULATORY PROTEIN"/>
    <property type="match status" value="1"/>
</dbReference>
<dbReference type="SUPFAM" id="SSF46689">
    <property type="entry name" value="Homeodomain-like"/>
    <property type="match status" value="1"/>
</dbReference>
<gene>
    <name evidence="6" type="ORF">E8L99_02515</name>
</gene>
<accession>A0A4D7QGZ8</accession>
<dbReference type="InterPro" id="IPR025996">
    <property type="entry name" value="MT1864/Rv1816-like_C"/>
</dbReference>
<dbReference type="InterPro" id="IPR036271">
    <property type="entry name" value="Tet_transcr_reg_TetR-rel_C_sf"/>
</dbReference>
<dbReference type="RefSeq" id="WP_137098070.1">
    <property type="nucleotide sequence ID" value="NZ_CP039865.1"/>
</dbReference>
<evidence type="ECO:0000256" key="2">
    <source>
        <dbReference type="ARBA" id="ARBA00023125"/>
    </source>
</evidence>
<feature type="DNA-binding region" description="H-T-H motif" evidence="4">
    <location>
        <begin position="48"/>
        <end position="67"/>
    </location>
</feature>
<keyword evidence="2 4" id="KW-0238">DNA-binding</keyword>
<evidence type="ECO:0000256" key="4">
    <source>
        <dbReference type="PROSITE-ProRule" id="PRU00335"/>
    </source>
</evidence>
<dbReference type="GO" id="GO:0000976">
    <property type="term" value="F:transcription cis-regulatory region binding"/>
    <property type="evidence" value="ECO:0007669"/>
    <property type="project" value="TreeGrafter"/>
</dbReference>
<evidence type="ECO:0000256" key="1">
    <source>
        <dbReference type="ARBA" id="ARBA00023015"/>
    </source>
</evidence>
<protein>
    <submittedName>
        <fullName evidence="6">WHG domain-containing protein</fullName>
    </submittedName>
</protein>
<dbReference type="InterPro" id="IPR001647">
    <property type="entry name" value="HTH_TetR"/>
</dbReference>
<keyword evidence="1" id="KW-0805">Transcription regulation</keyword>
<proteinExistence type="predicted"/>
<dbReference type="SUPFAM" id="SSF48498">
    <property type="entry name" value="Tetracyclin repressor-like, C-terminal domain"/>
    <property type="match status" value="1"/>
</dbReference>
<dbReference type="Gene3D" id="1.10.357.10">
    <property type="entry name" value="Tetracycline Repressor, domain 2"/>
    <property type="match status" value="1"/>
</dbReference>
<dbReference type="GO" id="GO:0003700">
    <property type="term" value="F:DNA-binding transcription factor activity"/>
    <property type="evidence" value="ECO:0007669"/>
    <property type="project" value="TreeGrafter"/>
</dbReference>
<dbReference type="Pfam" id="PF13305">
    <property type="entry name" value="TetR_C_33"/>
    <property type="match status" value="1"/>
</dbReference>
<dbReference type="InterPro" id="IPR009057">
    <property type="entry name" value="Homeodomain-like_sf"/>
</dbReference>
<organism evidence="6 7">
    <name type="scientific">Phreatobacter aquaticus</name>
    <dbReference type="NCBI Taxonomy" id="2570229"/>
    <lineage>
        <taxon>Bacteria</taxon>
        <taxon>Pseudomonadati</taxon>
        <taxon>Pseudomonadota</taxon>
        <taxon>Alphaproteobacteria</taxon>
        <taxon>Hyphomicrobiales</taxon>
        <taxon>Phreatobacteraceae</taxon>
        <taxon>Phreatobacter</taxon>
    </lineage>
</organism>
<reference evidence="6 7" key="1">
    <citation type="submission" date="2019-04" db="EMBL/GenBank/DDBJ databases">
        <title>Phreatobacter aquaticus sp. nov.</title>
        <authorList>
            <person name="Choi A."/>
            <person name="Baek K."/>
        </authorList>
    </citation>
    <scope>NUCLEOTIDE SEQUENCE [LARGE SCALE GENOMIC DNA]</scope>
    <source>
        <strain evidence="6 7">NMCR1094</strain>
    </source>
</reference>
<evidence type="ECO:0000313" key="7">
    <source>
        <dbReference type="Proteomes" id="UP000298588"/>
    </source>
</evidence>
<dbReference type="Pfam" id="PF00440">
    <property type="entry name" value="TetR_N"/>
    <property type="match status" value="1"/>
</dbReference>
<dbReference type="AlphaFoldDB" id="A0A4D7QGZ8"/>
<name>A0A4D7QGZ8_9HYPH</name>
<dbReference type="PANTHER" id="PTHR30055">
    <property type="entry name" value="HTH-TYPE TRANSCRIPTIONAL REGULATOR RUTR"/>
    <property type="match status" value="1"/>
</dbReference>
<sequence length="219" mass="23262">MIEAKKAKGAAPAAAKERAAPYHHGSLHEALIKAAEDILRTEGLQGLTLRAAARAAGVSHAAPTNHFGDIRGLLSELAAVGFVRFHDALEAKAKGAATPAERGLAFGEAYVEFATAQPDLFLLMFRGERLDLERPALKAAIDASFVQLAQSADRRPNPASVLDLDQAAQIAGAWSLVHGFAMLMIDGRLKPLLQRTGPGVDEMTLLRSMLRQPRGQTGG</sequence>